<dbReference type="EMBL" id="KN124375">
    <property type="protein sequence ID" value="KFO21464.1"/>
    <property type="molecule type" value="Genomic_DNA"/>
</dbReference>
<dbReference type="GO" id="GO:0070008">
    <property type="term" value="F:serine-type exopeptidase activity"/>
    <property type="evidence" value="ECO:0007669"/>
    <property type="project" value="InterPro"/>
</dbReference>
<evidence type="ECO:0000256" key="6">
    <source>
        <dbReference type="ARBA" id="ARBA00022729"/>
    </source>
</evidence>
<keyword evidence="5" id="KW-0548">Nucleotidyltransferase</keyword>
<dbReference type="GO" id="GO:0008239">
    <property type="term" value="F:dipeptidyl-peptidase activity"/>
    <property type="evidence" value="ECO:0007669"/>
    <property type="project" value="TreeGrafter"/>
</dbReference>
<comment type="similarity">
    <text evidence="1">Belongs to the UDPGP type 1 family.</text>
</comment>
<dbReference type="Gene3D" id="3.90.550.10">
    <property type="entry name" value="Spore Coat Polysaccharide Biosynthesis Protein SpsA, Chain A"/>
    <property type="match status" value="1"/>
</dbReference>
<evidence type="ECO:0000256" key="8">
    <source>
        <dbReference type="ARBA" id="ARBA00023180"/>
    </source>
</evidence>
<dbReference type="SUPFAM" id="SSF53474">
    <property type="entry name" value="alpha/beta-Hydrolases"/>
    <property type="match status" value="1"/>
</dbReference>
<dbReference type="GO" id="GO:0006508">
    <property type="term" value="P:proteolysis"/>
    <property type="evidence" value="ECO:0007669"/>
    <property type="project" value="UniProtKB-KW"/>
</dbReference>
<protein>
    <submittedName>
        <fullName evidence="9">Dipeptidyl peptidase 2</fullName>
    </submittedName>
</protein>
<reference evidence="9 10" key="1">
    <citation type="submission" date="2013-11" db="EMBL/GenBank/DDBJ databases">
        <title>The Damaraland mole rat (Fukomys damarensis) genome and evolution of African mole rats.</title>
        <authorList>
            <person name="Gladyshev V.N."/>
            <person name="Fang X."/>
        </authorList>
    </citation>
    <scope>NUCLEOTIDE SEQUENCE [LARGE SCALE GENOMIC DNA]</scope>
    <source>
        <tissue evidence="9">Liver</tissue>
    </source>
</reference>
<dbReference type="FunFam" id="3.90.550.10:FF:000043">
    <property type="entry name" value="UDP-N-acetylhexosamine pyrophosphorylase isoform X2"/>
    <property type="match status" value="1"/>
</dbReference>
<dbReference type="InterPro" id="IPR042269">
    <property type="entry name" value="Ser_carbopepase_S28_SKS"/>
</dbReference>
<evidence type="ECO:0000256" key="1">
    <source>
        <dbReference type="ARBA" id="ARBA00010401"/>
    </source>
</evidence>
<keyword evidence="3" id="KW-0645">Protease</keyword>
<evidence type="ECO:0000256" key="7">
    <source>
        <dbReference type="ARBA" id="ARBA00022801"/>
    </source>
</evidence>
<comment type="similarity">
    <text evidence="2">Belongs to the peptidase S28 family.</text>
</comment>
<evidence type="ECO:0000256" key="2">
    <source>
        <dbReference type="ARBA" id="ARBA00011079"/>
    </source>
</evidence>
<keyword evidence="4" id="KW-0808">Transferase</keyword>
<dbReference type="SUPFAM" id="SSF53448">
    <property type="entry name" value="Nucleotide-diphospho-sugar transferases"/>
    <property type="match status" value="1"/>
</dbReference>
<accession>A0A091CQM5</accession>
<keyword evidence="10" id="KW-1185">Reference proteome</keyword>
<dbReference type="AlphaFoldDB" id="A0A091CQM5"/>
<dbReference type="eggNOG" id="KOG2388">
    <property type="taxonomic scope" value="Eukaryota"/>
</dbReference>
<dbReference type="PANTHER" id="PTHR11010:SF107">
    <property type="entry name" value="DIPEPTIDYL PEPTIDASE 2"/>
    <property type="match status" value="1"/>
</dbReference>
<organism evidence="9 10">
    <name type="scientific">Fukomys damarensis</name>
    <name type="common">Damaraland mole rat</name>
    <name type="synonym">Cryptomys damarensis</name>
    <dbReference type="NCBI Taxonomy" id="885580"/>
    <lineage>
        <taxon>Eukaryota</taxon>
        <taxon>Metazoa</taxon>
        <taxon>Chordata</taxon>
        <taxon>Craniata</taxon>
        <taxon>Vertebrata</taxon>
        <taxon>Euteleostomi</taxon>
        <taxon>Mammalia</taxon>
        <taxon>Eutheria</taxon>
        <taxon>Euarchontoglires</taxon>
        <taxon>Glires</taxon>
        <taxon>Rodentia</taxon>
        <taxon>Hystricomorpha</taxon>
        <taxon>Bathyergidae</taxon>
        <taxon>Fukomys</taxon>
    </lineage>
</organism>
<dbReference type="Pfam" id="PF05577">
    <property type="entry name" value="Peptidase_S28"/>
    <property type="match status" value="2"/>
</dbReference>
<evidence type="ECO:0000313" key="9">
    <source>
        <dbReference type="EMBL" id="KFO21464.1"/>
    </source>
</evidence>
<dbReference type="PANTHER" id="PTHR11010">
    <property type="entry name" value="PROTEASE S28 PRO-X CARBOXYPEPTIDASE-RELATED"/>
    <property type="match status" value="1"/>
</dbReference>
<dbReference type="Gene3D" id="1.20.120.980">
    <property type="entry name" value="Serine carboxypeptidase S28, SKS domain"/>
    <property type="match status" value="2"/>
</dbReference>
<evidence type="ECO:0000256" key="4">
    <source>
        <dbReference type="ARBA" id="ARBA00022679"/>
    </source>
</evidence>
<dbReference type="Pfam" id="PF01704">
    <property type="entry name" value="UDPGP"/>
    <property type="match status" value="1"/>
</dbReference>
<dbReference type="InterPro" id="IPR008758">
    <property type="entry name" value="Peptidase_S28"/>
</dbReference>
<dbReference type="FunFam" id="3.40.50.1820:FF:000484">
    <property type="entry name" value="Dipeptidyl peptidase 2"/>
    <property type="match status" value="2"/>
</dbReference>
<proteinExistence type="inferred from homology"/>
<dbReference type="GO" id="GO:0070569">
    <property type="term" value="F:uridylyltransferase activity"/>
    <property type="evidence" value="ECO:0007669"/>
    <property type="project" value="InterPro"/>
</dbReference>
<sequence>MYQVGLPSGKTLYQLQAERIRRVEQLAGERHGTRCTVPWYIMTSEFTLGPTAKFFKEHDFFHLDPANVVLFEQRMLPAVTFEGKAILERKDKVAMAPDGNGGLYRALADHQVLEDMERRGVEFVHVYCVDNILVKLADPVFIGFCVLRGADCGAKVVEKAYAEEPVGLVCQVDGVPQVVEYSEISPETAGLRRADGGLLYSMGNICNHFFTRGFLQRVTREFEPLLKPHVAVKKVPYVDEEGNLVKPLKPNGIKMEKFVFDVFQFAKNFVAFDVSREEEFSPLKNADTAARDNRCTARRALLTQHYQWALLAGAQFLDAYGAQLPEQPVADPKFREYYFEQVLDHFNFESFGNKTFSQRFLVSDKFWRQSEGPIFFYTGNEGDVWVFANNSGFLVELAQQQEALLVFAEHRYYGKSLPFGAQSTQRGYLRLLTVEQALADFAVLLQALRRDLGAQDAPTIAFGGSYGGMLSAYMRMKYPHLVAGALAASAPVVAVSGHGDSYQFFRDVTLDFYKQSPKCAQGVRDAFQQIRDLFLQGAYDRISQEFGTCQSLSGLQDLTQLFVFARNAFTVLAMMDYPYPTDFLVYLPANPVKARSLPWGGCCRPGPGPWQALPPVPHWLAAPALLLGKARVELAGCSTQVCCVVPTQVGCDRLLSEAQRITGLRSLAGLVYNASGTERCYDIYQLYHSCADPTGCGTGSDAQAWDYQACTEINLTFNSNNMTDMFPALLFTEELRQQYCLDKWGVWPRPDWLQTSFGGGNIKDASNIIFSNGDLDPWAGGGIQRNLSASVVAVTIRGGAHHLDLRASQPEDPESVVEVRRLEASLIREWVKAARCEWQPVPHGGPGAERQ</sequence>
<dbReference type="Proteomes" id="UP000028990">
    <property type="component" value="Unassembled WGS sequence"/>
</dbReference>
<keyword evidence="8" id="KW-0325">Glycoprotein</keyword>
<gene>
    <name evidence="9" type="ORF">H920_17105</name>
</gene>
<keyword evidence="7" id="KW-0378">Hydrolase</keyword>
<dbReference type="STRING" id="885580.ENSFDAP00000020757"/>
<evidence type="ECO:0000313" key="10">
    <source>
        <dbReference type="Proteomes" id="UP000028990"/>
    </source>
</evidence>
<dbReference type="GO" id="GO:0031982">
    <property type="term" value="C:vesicle"/>
    <property type="evidence" value="ECO:0007669"/>
    <property type="project" value="TreeGrafter"/>
</dbReference>
<dbReference type="InterPro" id="IPR002618">
    <property type="entry name" value="UDPGP_fam"/>
</dbReference>
<dbReference type="Gene3D" id="3.40.50.1820">
    <property type="entry name" value="alpha/beta hydrolase"/>
    <property type="match status" value="2"/>
</dbReference>
<keyword evidence="6" id="KW-0732">Signal</keyword>
<evidence type="ECO:0000256" key="3">
    <source>
        <dbReference type="ARBA" id="ARBA00022670"/>
    </source>
</evidence>
<dbReference type="InterPro" id="IPR029044">
    <property type="entry name" value="Nucleotide-diphossugar_trans"/>
</dbReference>
<dbReference type="CDD" id="cd04193">
    <property type="entry name" value="UDPGlcNAc_PPase"/>
    <property type="match status" value="1"/>
</dbReference>
<dbReference type="InterPro" id="IPR029058">
    <property type="entry name" value="AB_hydrolase_fold"/>
</dbReference>
<name>A0A091CQM5_FUKDA</name>
<evidence type="ECO:0000256" key="5">
    <source>
        <dbReference type="ARBA" id="ARBA00022695"/>
    </source>
</evidence>